<organism evidence="1 2">
    <name type="scientific">Ogataea polymorpha</name>
    <dbReference type="NCBI Taxonomy" id="460523"/>
    <lineage>
        <taxon>Eukaryota</taxon>
        <taxon>Fungi</taxon>
        <taxon>Dikarya</taxon>
        <taxon>Ascomycota</taxon>
        <taxon>Saccharomycotina</taxon>
        <taxon>Pichiomycetes</taxon>
        <taxon>Pichiales</taxon>
        <taxon>Pichiaceae</taxon>
        <taxon>Ogataea</taxon>
    </lineage>
</organism>
<protein>
    <submittedName>
        <fullName evidence="1">Uncharacterized protein</fullName>
    </submittedName>
</protein>
<dbReference type="Proteomes" id="UP000788993">
    <property type="component" value="Unassembled WGS sequence"/>
</dbReference>
<dbReference type="EMBL" id="JAEUBD010001540">
    <property type="protein sequence ID" value="KAH3659291.1"/>
    <property type="molecule type" value="Genomic_DNA"/>
</dbReference>
<proteinExistence type="predicted"/>
<gene>
    <name evidence="1" type="ORF">OGATHE_006175</name>
</gene>
<accession>A0A9P8NU62</accession>
<comment type="caution">
    <text evidence="1">The sequence shown here is derived from an EMBL/GenBank/DDBJ whole genome shotgun (WGS) entry which is preliminary data.</text>
</comment>
<reference evidence="1" key="1">
    <citation type="journal article" date="2021" name="Open Biol.">
        <title>Shared evolutionary footprints suggest mitochondrial oxidative damage underlies multiple complex I losses in fungi.</title>
        <authorList>
            <person name="Schikora-Tamarit M.A."/>
            <person name="Marcet-Houben M."/>
            <person name="Nosek J."/>
            <person name="Gabaldon T."/>
        </authorList>
    </citation>
    <scope>NUCLEOTIDE SEQUENCE</scope>
    <source>
        <strain evidence="1">NCAIM Y.01608</strain>
    </source>
</reference>
<dbReference type="AlphaFoldDB" id="A0A9P8NU62"/>
<reference evidence="1" key="2">
    <citation type="submission" date="2021-01" db="EMBL/GenBank/DDBJ databases">
        <authorList>
            <person name="Schikora-Tamarit M.A."/>
        </authorList>
    </citation>
    <scope>NUCLEOTIDE SEQUENCE</scope>
    <source>
        <strain evidence="1">NCAIM Y.01608</strain>
    </source>
</reference>
<evidence type="ECO:0000313" key="2">
    <source>
        <dbReference type="Proteomes" id="UP000788993"/>
    </source>
</evidence>
<sequence>MVLWLWRESCRPPYVLVSGSSQVREWSGVSFVTSHRRHLGQQTLDQVGDCHTGRNGMRVDDQVWNNALCRERHVFMSIRDTYGTLLTMSRGKLVSNLRHLGRSHSDLGELESFGVGGQKHLVNDSALSCSQWSRGVSFCVVFGSLPKLLCVWWNRNGFTNDNIVSGNTNTRSNQSVIVELFVGTLFEAQGAGTHWLFKLLHHRYTASSFLIHVRSEKERSEQTTVNRRLVHNHRVFLIVTRVAGNGHYGILSSRKLSKLQVFWRHGNQNRLLLLCIKILDDTVAQQGFPTEHSLNRTQRLALVVEFLILHDLFHFSVQDFTAVLFRQLQFTLVLAIRIVIDNEQRSIDSSCIGKDLKLSLSNVSNQRDLWRNGTTSSKLSHSFNQHGRVSVSSDPVSVQEHSRCVLMLLWLVVR</sequence>
<keyword evidence="2" id="KW-1185">Reference proteome</keyword>
<evidence type="ECO:0000313" key="1">
    <source>
        <dbReference type="EMBL" id="KAH3659291.1"/>
    </source>
</evidence>
<name>A0A9P8NU62_9ASCO</name>